<keyword evidence="2" id="KW-1185">Reference proteome</keyword>
<dbReference type="Proteomes" id="UP001497444">
    <property type="component" value="Chromosome 9"/>
</dbReference>
<proteinExistence type="predicted"/>
<gene>
    <name evidence="1" type="ORF">CSSPJE1EN1_LOCUS24440</name>
</gene>
<name>A0ABP0XIL4_9BRYO</name>
<sequence length="61" mass="6924">VKSLKQRSRIGAMEDPTQGSLQAHAHCIQQLVLEKKLLCLGARKTTVQRMTFSFSTPWPRD</sequence>
<organism evidence="1 2">
    <name type="scientific">Sphagnum jensenii</name>
    <dbReference type="NCBI Taxonomy" id="128206"/>
    <lineage>
        <taxon>Eukaryota</taxon>
        <taxon>Viridiplantae</taxon>
        <taxon>Streptophyta</taxon>
        <taxon>Embryophyta</taxon>
        <taxon>Bryophyta</taxon>
        <taxon>Sphagnophytina</taxon>
        <taxon>Sphagnopsida</taxon>
        <taxon>Sphagnales</taxon>
        <taxon>Sphagnaceae</taxon>
        <taxon>Sphagnum</taxon>
    </lineage>
</organism>
<reference evidence="1" key="1">
    <citation type="submission" date="2024-02" db="EMBL/GenBank/DDBJ databases">
        <authorList>
            <consortium name="ELIXIR-Norway"/>
            <consortium name="Elixir Norway"/>
        </authorList>
    </citation>
    <scope>NUCLEOTIDE SEQUENCE</scope>
</reference>
<evidence type="ECO:0000313" key="2">
    <source>
        <dbReference type="Proteomes" id="UP001497444"/>
    </source>
</evidence>
<protein>
    <submittedName>
        <fullName evidence="1">Uncharacterized protein</fullName>
    </submittedName>
</protein>
<evidence type="ECO:0000313" key="1">
    <source>
        <dbReference type="EMBL" id="CAK9278962.1"/>
    </source>
</evidence>
<feature type="non-terminal residue" evidence="1">
    <location>
        <position position="61"/>
    </location>
</feature>
<feature type="non-terminal residue" evidence="1">
    <location>
        <position position="1"/>
    </location>
</feature>
<dbReference type="EMBL" id="OZ020104">
    <property type="protein sequence ID" value="CAK9278962.1"/>
    <property type="molecule type" value="Genomic_DNA"/>
</dbReference>
<accession>A0ABP0XIL4</accession>